<keyword evidence="2" id="KW-1185">Reference proteome</keyword>
<sequence length="54" mass="5659">MRLNRKCWGRVAPGVFLGAVLLAGLAGTVSLGWGVTQVVKHSIAVIRAPHHLSG</sequence>
<dbReference type="EMBL" id="SNZR01000014">
    <property type="protein sequence ID" value="TDR89098.1"/>
    <property type="molecule type" value="Genomic_DNA"/>
</dbReference>
<proteinExistence type="predicted"/>
<accession>A0A4R7BTM0</accession>
<dbReference type="Proteomes" id="UP000295122">
    <property type="component" value="Unassembled WGS sequence"/>
</dbReference>
<evidence type="ECO:0000313" key="2">
    <source>
        <dbReference type="Proteomes" id="UP000295122"/>
    </source>
</evidence>
<reference evidence="1 2" key="1">
    <citation type="submission" date="2019-03" db="EMBL/GenBank/DDBJ databases">
        <title>Genomic Encyclopedia of Type Strains, Phase IV (KMG-IV): sequencing the most valuable type-strain genomes for metagenomic binning, comparative biology and taxonomic classification.</title>
        <authorList>
            <person name="Goeker M."/>
        </authorList>
    </citation>
    <scope>NUCLEOTIDE SEQUENCE [LARGE SCALE GENOMIC DNA]</scope>
    <source>
        <strain evidence="1 2">DSM 25903</strain>
    </source>
</reference>
<gene>
    <name evidence="1" type="ORF">EV668_3583</name>
</gene>
<name>A0A4R7BTM0_9HYPH</name>
<evidence type="ECO:0000313" key="1">
    <source>
        <dbReference type="EMBL" id="TDR89098.1"/>
    </source>
</evidence>
<comment type="caution">
    <text evidence="1">The sequence shown here is derived from an EMBL/GenBank/DDBJ whole genome shotgun (WGS) entry which is preliminary data.</text>
</comment>
<protein>
    <submittedName>
        <fullName evidence="1">Uncharacterized protein</fullName>
    </submittedName>
</protein>
<organism evidence="1 2">
    <name type="scientific">Enterovirga rhinocerotis</name>
    <dbReference type="NCBI Taxonomy" id="1339210"/>
    <lineage>
        <taxon>Bacteria</taxon>
        <taxon>Pseudomonadati</taxon>
        <taxon>Pseudomonadota</taxon>
        <taxon>Alphaproteobacteria</taxon>
        <taxon>Hyphomicrobiales</taxon>
        <taxon>Methylobacteriaceae</taxon>
        <taxon>Enterovirga</taxon>
    </lineage>
</organism>
<dbReference type="AlphaFoldDB" id="A0A4R7BTM0"/>